<dbReference type="PANTHER" id="PTHR47959:SF1">
    <property type="entry name" value="ATP-DEPENDENT RNA HELICASE DBPA"/>
    <property type="match status" value="1"/>
</dbReference>
<dbReference type="InterPro" id="IPR011545">
    <property type="entry name" value="DEAD/DEAH_box_helicase_dom"/>
</dbReference>
<evidence type="ECO:0000256" key="5">
    <source>
        <dbReference type="SAM" id="MobiDB-lite"/>
    </source>
</evidence>
<dbReference type="SMART" id="SM00490">
    <property type="entry name" value="HELICc"/>
    <property type="match status" value="1"/>
</dbReference>
<name>A0AA35W728_GEOBA</name>
<dbReference type="InterPro" id="IPR001650">
    <property type="entry name" value="Helicase_C-like"/>
</dbReference>
<dbReference type="AlphaFoldDB" id="A0AA35W728"/>
<evidence type="ECO:0000313" key="8">
    <source>
        <dbReference type="EMBL" id="CAI8006461.1"/>
    </source>
</evidence>
<dbReference type="InterPro" id="IPR050079">
    <property type="entry name" value="DEAD_box_RNA_helicase"/>
</dbReference>
<organism evidence="8 9">
    <name type="scientific">Geodia barretti</name>
    <name type="common">Barrett's horny sponge</name>
    <dbReference type="NCBI Taxonomy" id="519541"/>
    <lineage>
        <taxon>Eukaryota</taxon>
        <taxon>Metazoa</taxon>
        <taxon>Porifera</taxon>
        <taxon>Demospongiae</taxon>
        <taxon>Heteroscleromorpha</taxon>
        <taxon>Tetractinellida</taxon>
        <taxon>Astrophorina</taxon>
        <taxon>Geodiidae</taxon>
        <taxon>Geodia</taxon>
    </lineage>
</organism>
<dbReference type="PROSITE" id="PS51194">
    <property type="entry name" value="HELICASE_CTER"/>
    <property type="match status" value="1"/>
</dbReference>
<gene>
    <name evidence="8" type="ORF">GBAR_LOCUS4735</name>
</gene>
<dbReference type="CDD" id="cd00268">
    <property type="entry name" value="DEADc"/>
    <property type="match status" value="1"/>
</dbReference>
<evidence type="ECO:0000259" key="7">
    <source>
        <dbReference type="PROSITE" id="PS51194"/>
    </source>
</evidence>
<dbReference type="GO" id="GO:0016787">
    <property type="term" value="F:hydrolase activity"/>
    <property type="evidence" value="ECO:0007669"/>
    <property type="project" value="UniProtKB-KW"/>
</dbReference>
<dbReference type="PANTHER" id="PTHR47959">
    <property type="entry name" value="ATP-DEPENDENT RNA HELICASE RHLE-RELATED"/>
    <property type="match status" value="1"/>
</dbReference>
<protein>
    <submittedName>
        <fullName evidence="8">Probable ATP-dependent RNA helicase DDX59</fullName>
    </submittedName>
</protein>
<dbReference type="InterPro" id="IPR014001">
    <property type="entry name" value="Helicase_ATP-bd"/>
</dbReference>
<dbReference type="Pfam" id="PF00271">
    <property type="entry name" value="Helicase_C"/>
    <property type="match status" value="1"/>
</dbReference>
<evidence type="ECO:0000256" key="1">
    <source>
        <dbReference type="ARBA" id="ARBA00022741"/>
    </source>
</evidence>
<keyword evidence="2" id="KW-0378">Hydrolase</keyword>
<keyword evidence="4" id="KW-0067">ATP-binding</keyword>
<dbReference type="Proteomes" id="UP001174909">
    <property type="component" value="Unassembled WGS sequence"/>
</dbReference>
<comment type="caution">
    <text evidence="8">The sequence shown here is derived from an EMBL/GenBank/DDBJ whole genome shotgun (WGS) entry which is preliminary data.</text>
</comment>
<dbReference type="SUPFAM" id="SSF52540">
    <property type="entry name" value="P-loop containing nucleoside triphosphate hydrolases"/>
    <property type="match status" value="1"/>
</dbReference>
<keyword evidence="9" id="KW-1185">Reference proteome</keyword>
<keyword evidence="3 8" id="KW-0347">Helicase</keyword>
<dbReference type="EMBL" id="CASHTH010000689">
    <property type="protein sequence ID" value="CAI8006461.1"/>
    <property type="molecule type" value="Genomic_DNA"/>
</dbReference>
<feature type="compositionally biased region" description="Basic and acidic residues" evidence="5">
    <location>
        <begin position="680"/>
        <end position="689"/>
    </location>
</feature>
<feature type="region of interest" description="Disordered" evidence="5">
    <location>
        <begin position="115"/>
        <end position="167"/>
    </location>
</feature>
<dbReference type="GO" id="GO:0005524">
    <property type="term" value="F:ATP binding"/>
    <property type="evidence" value="ECO:0007669"/>
    <property type="project" value="UniProtKB-KW"/>
</dbReference>
<sequence>MGYGRLEEREPRGIYLGLRLERGQTAGRGRERGPRVTEIGTQRTIFCDSLGAPRYGIASVQGTAANTEETGGVDDTESHPRQVWHGKSTPRSIGTTRGRCALIGISAMFVPRTVTRRGEQGKRQPPPHLAKPDPTSSERKLKVVVEDFRSKESATTTDTPTTSTEEDEEVVLFSRFQRWPVPGEPICLECGRYGAYIIDKTDEDICSRECKANRLKKLGIIDEQESEGGCGFSECGRGFSEGGEEGEGWRYREHPEVASWSKEHVLKMRKELELMVIGARVPRPVSSLDHIPFPHPVLRGNVEDYSRLTVVQRQTIPAALTGRDLLVQATTGAGKSFSFLLPLVIRILYETTPTQREGAGPRAVVLTPTRELSMQLERQAQQIMKGIPSMKTALVVGGLSVSNQIYRLKSGVQIVIATPARLLDILETRSTEVDVSCVEFLVLDEVDSLLQLGFEGQVLGVEERLPAVRQKMFFSATVPPRIEKMASDLLQDPLRILVGEVNSATDRVRHTVLWVEEKAKKKRLFALLNDPSVFKPPVIIFVNSKAGTLLLAEAINKRCPHVATVGIHGDMAQERRSQILAGFLEEKYSAVVATGVLARGLDLKNVQQVFVFDMPSSIAEFVHQVGRAGGIDRKGQAFSFVNADNKAPGLFLDLIEMLSPRGVVLPSQLLSSPHVSLQRQRREQRERGRGKGRKRRNQQRNFYDQDTLMDLIRKSRRF</sequence>
<dbReference type="GO" id="GO:0005829">
    <property type="term" value="C:cytosol"/>
    <property type="evidence" value="ECO:0007669"/>
    <property type="project" value="TreeGrafter"/>
</dbReference>
<evidence type="ECO:0000259" key="6">
    <source>
        <dbReference type="PROSITE" id="PS51192"/>
    </source>
</evidence>
<reference evidence="8" key="1">
    <citation type="submission" date="2023-03" db="EMBL/GenBank/DDBJ databases">
        <authorList>
            <person name="Steffen K."/>
            <person name="Cardenas P."/>
        </authorList>
    </citation>
    <scope>NUCLEOTIDE SEQUENCE</scope>
</reference>
<evidence type="ECO:0000256" key="3">
    <source>
        <dbReference type="ARBA" id="ARBA00022806"/>
    </source>
</evidence>
<feature type="region of interest" description="Disordered" evidence="5">
    <location>
        <begin position="63"/>
        <end position="97"/>
    </location>
</feature>
<evidence type="ECO:0000313" key="9">
    <source>
        <dbReference type="Proteomes" id="UP001174909"/>
    </source>
</evidence>
<dbReference type="Gene3D" id="3.30.60.220">
    <property type="match status" value="1"/>
</dbReference>
<dbReference type="PROSITE" id="PS51192">
    <property type="entry name" value="HELICASE_ATP_BIND_1"/>
    <property type="match status" value="1"/>
</dbReference>
<dbReference type="SMART" id="SM00487">
    <property type="entry name" value="DEXDc"/>
    <property type="match status" value="1"/>
</dbReference>
<accession>A0AA35W728</accession>
<proteinExistence type="predicted"/>
<evidence type="ECO:0000256" key="2">
    <source>
        <dbReference type="ARBA" id="ARBA00022801"/>
    </source>
</evidence>
<dbReference type="GO" id="GO:0003676">
    <property type="term" value="F:nucleic acid binding"/>
    <property type="evidence" value="ECO:0007669"/>
    <property type="project" value="InterPro"/>
</dbReference>
<keyword evidence="1" id="KW-0547">Nucleotide-binding</keyword>
<dbReference type="InterPro" id="IPR044742">
    <property type="entry name" value="DEAD/DEAH_RhlB"/>
</dbReference>
<feature type="compositionally biased region" description="Low complexity" evidence="5">
    <location>
        <begin position="153"/>
        <end position="163"/>
    </location>
</feature>
<dbReference type="Gene3D" id="3.40.50.300">
    <property type="entry name" value="P-loop containing nucleotide triphosphate hydrolases"/>
    <property type="match status" value="2"/>
</dbReference>
<dbReference type="GO" id="GO:0003724">
    <property type="term" value="F:RNA helicase activity"/>
    <property type="evidence" value="ECO:0007669"/>
    <property type="project" value="TreeGrafter"/>
</dbReference>
<evidence type="ECO:0000256" key="4">
    <source>
        <dbReference type="ARBA" id="ARBA00022840"/>
    </source>
</evidence>
<feature type="compositionally biased region" description="Basic and acidic residues" evidence="5">
    <location>
        <begin position="136"/>
        <end position="152"/>
    </location>
</feature>
<dbReference type="CDD" id="cd23022">
    <property type="entry name" value="zf-HIT_DDX59"/>
    <property type="match status" value="1"/>
</dbReference>
<dbReference type="Pfam" id="PF00270">
    <property type="entry name" value="DEAD"/>
    <property type="match status" value="1"/>
</dbReference>
<feature type="domain" description="Helicase C-terminal" evidence="7">
    <location>
        <begin position="507"/>
        <end position="673"/>
    </location>
</feature>
<feature type="region of interest" description="Disordered" evidence="5">
    <location>
        <begin position="674"/>
        <end position="700"/>
    </location>
</feature>
<dbReference type="CDD" id="cd18787">
    <property type="entry name" value="SF2_C_DEAD"/>
    <property type="match status" value="1"/>
</dbReference>
<feature type="domain" description="Helicase ATP-binding" evidence="6">
    <location>
        <begin position="316"/>
        <end position="496"/>
    </location>
</feature>
<dbReference type="InterPro" id="IPR027417">
    <property type="entry name" value="P-loop_NTPase"/>
</dbReference>